<evidence type="ECO:0000313" key="3">
    <source>
        <dbReference type="EMBL" id="KAB1641605.1"/>
    </source>
</evidence>
<comment type="caution">
    <text evidence="3">The sequence shown here is derived from an EMBL/GenBank/DDBJ whole genome shotgun (WGS) entry which is preliminary data.</text>
</comment>
<protein>
    <submittedName>
        <fullName evidence="3">ATP-binding protein</fullName>
    </submittedName>
</protein>
<accession>A0A6N6NNZ4</accession>
<dbReference type="Pfam" id="PF13173">
    <property type="entry name" value="AAA_14"/>
    <property type="match status" value="1"/>
</dbReference>
<dbReference type="PANTHER" id="PTHR43566:SF1">
    <property type="entry name" value="AAA+ ATPASE DOMAIN-CONTAINING PROTEIN"/>
    <property type="match status" value="1"/>
</dbReference>
<dbReference type="Gene3D" id="3.40.50.300">
    <property type="entry name" value="P-loop containing nucleotide triphosphate hydrolases"/>
    <property type="match status" value="1"/>
</dbReference>
<keyword evidence="3" id="KW-0067">ATP-binding</keyword>
<reference evidence="3 4" key="1">
    <citation type="submission" date="2019-09" db="EMBL/GenBank/DDBJ databases">
        <title>Whole genome shotgun sequencing (WGS) of Ellagibacter isourolithinifaciens DSM 104140(T) and Adlercreutzia muris DSM 29508(T).</title>
        <authorList>
            <person name="Stoll D.A."/>
            <person name="Danylec N."/>
            <person name="Huch M."/>
        </authorList>
    </citation>
    <scope>NUCLEOTIDE SEQUENCE [LARGE SCALE GENOMIC DNA]</scope>
    <source>
        <strain evidence="3 4">DSM 104140</strain>
    </source>
</reference>
<evidence type="ECO:0000259" key="2">
    <source>
        <dbReference type="Pfam" id="PF13635"/>
    </source>
</evidence>
<feature type="domain" description="DUF4143" evidence="2">
    <location>
        <begin position="195"/>
        <end position="351"/>
    </location>
</feature>
<dbReference type="InterPro" id="IPR025420">
    <property type="entry name" value="DUF4143"/>
</dbReference>
<gene>
    <name evidence="3" type="ORF">F8C90_03425</name>
</gene>
<dbReference type="InterPro" id="IPR041682">
    <property type="entry name" value="AAA_14"/>
</dbReference>
<dbReference type="OrthoDB" id="128089at2"/>
<evidence type="ECO:0000313" key="4">
    <source>
        <dbReference type="Proteomes" id="UP000468668"/>
    </source>
</evidence>
<keyword evidence="3" id="KW-0547">Nucleotide-binding</keyword>
<dbReference type="Pfam" id="PF13635">
    <property type="entry name" value="DUF4143"/>
    <property type="match status" value="1"/>
</dbReference>
<proteinExistence type="predicted"/>
<dbReference type="PANTHER" id="PTHR43566">
    <property type="entry name" value="CONSERVED PROTEIN"/>
    <property type="match status" value="1"/>
</dbReference>
<dbReference type="AlphaFoldDB" id="A0A6N6NNZ4"/>
<dbReference type="SUPFAM" id="SSF52540">
    <property type="entry name" value="P-loop containing nucleoside triphosphate hydrolases"/>
    <property type="match status" value="1"/>
</dbReference>
<dbReference type="InterPro" id="IPR027417">
    <property type="entry name" value="P-loop_NTPase"/>
</dbReference>
<sequence length="391" mass="43926">MNMFRRELSRTLEERLREPRSFIQVVMGPRQTGKTTAIKQAVKAAGLPVRVASADSAIELGADWIELEWRQARNMTEPGAKAVLVLDEIQKVAQWSQTVKRLWDEDSWNDTPLLVILSGSSSLLIGSGLSESLAGRYELLRSTHWSLSEMSEAFGYNLSDYLEFGGYPGAAILKSDEDRWREYMRDSIVESTISRDVLQMENVRKPALMRALFELGAQYSAQELSYRKILGQLDDKGNTDTIKHYLDLLSGAGMISGLQKFDDKPIRAKASSPRLMVHDPALMTSMWHGKGSLLEDPDLYGHLVETAVGAYLIARSALDGFDLYWWREGDLEVDFVLRRARNITAIEVKSGRVSKSGMGAFCKAYPKARPIIVGDRNTPLEDFLRGKVPLF</sequence>
<dbReference type="EMBL" id="WAJR01000005">
    <property type="protein sequence ID" value="KAB1641605.1"/>
    <property type="molecule type" value="Genomic_DNA"/>
</dbReference>
<evidence type="ECO:0000259" key="1">
    <source>
        <dbReference type="Pfam" id="PF13173"/>
    </source>
</evidence>
<feature type="domain" description="AAA" evidence="1">
    <location>
        <begin position="23"/>
        <end position="150"/>
    </location>
</feature>
<name>A0A6N6NNZ4_9ACTN</name>
<keyword evidence="4" id="KW-1185">Reference proteome</keyword>
<organism evidence="3 4">
    <name type="scientific">Ellagibacter isourolithinifaciens</name>
    <dbReference type="NCBI Taxonomy" id="2137581"/>
    <lineage>
        <taxon>Bacteria</taxon>
        <taxon>Bacillati</taxon>
        <taxon>Actinomycetota</taxon>
        <taxon>Coriobacteriia</taxon>
        <taxon>Eggerthellales</taxon>
        <taxon>Eggerthellaceae</taxon>
        <taxon>Ellagibacter</taxon>
    </lineage>
</organism>
<dbReference type="GO" id="GO:0005524">
    <property type="term" value="F:ATP binding"/>
    <property type="evidence" value="ECO:0007669"/>
    <property type="project" value="UniProtKB-KW"/>
</dbReference>
<dbReference type="Proteomes" id="UP000468668">
    <property type="component" value="Unassembled WGS sequence"/>
</dbReference>